<dbReference type="GO" id="GO:1990904">
    <property type="term" value="C:ribonucleoprotein complex"/>
    <property type="evidence" value="ECO:0007669"/>
    <property type="project" value="UniProtKB-KW"/>
</dbReference>
<dbReference type="InterPro" id="IPR037214">
    <property type="entry name" value="TROVE_dom_sf"/>
</dbReference>
<comment type="caution">
    <text evidence="9">The sequence shown here is derived from an EMBL/GenBank/DDBJ whole genome shotgun (WGS) entry which is preliminary data.</text>
</comment>
<dbReference type="GO" id="GO:0003723">
    <property type="term" value="F:RNA binding"/>
    <property type="evidence" value="ECO:0007669"/>
    <property type="project" value="UniProtKB-KW"/>
</dbReference>
<feature type="domain" description="TROVE" evidence="8">
    <location>
        <begin position="27"/>
        <end position="255"/>
    </location>
</feature>
<evidence type="ECO:0000313" key="9">
    <source>
        <dbReference type="EMBL" id="KKN43856.1"/>
    </source>
</evidence>
<dbReference type="InterPro" id="IPR040322">
    <property type="entry name" value="TROVE2"/>
</dbReference>
<organism evidence="9">
    <name type="scientific">marine sediment metagenome</name>
    <dbReference type="NCBI Taxonomy" id="412755"/>
    <lineage>
        <taxon>unclassified sequences</taxon>
        <taxon>metagenomes</taxon>
        <taxon>ecological metagenomes</taxon>
    </lineage>
</organism>
<dbReference type="PANTHER" id="PTHR14202">
    <property type="entry name" value="60 KDA RIBONUCLEOPROTEIN SSA/RO"/>
    <property type="match status" value="1"/>
</dbReference>
<evidence type="ECO:0000256" key="2">
    <source>
        <dbReference type="ARBA" id="ARBA00007814"/>
    </source>
</evidence>
<evidence type="ECO:0000256" key="7">
    <source>
        <dbReference type="SAM" id="MobiDB-lite"/>
    </source>
</evidence>
<accession>A0A0F9T4B7</accession>
<evidence type="ECO:0000256" key="6">
    <source>
        <dbReference type="ARBA" id="ARBA00023274"/>
    </source>
</evidence>
<keyword evidence="6" id="KW-0687">Ribonucleoprotein</keyword>
<comment type="subcellular location">
    <subcellularLocation>
        <location evidence="1">Cytoplasm</location>
    </subcellularLocation>
</comment>
<evidence type="ECO:0000259" key="8">
    <source>
        <dbReference type="PROSITE" id="PS50988"/>
    </source>
</evidence>
<evidence type="ECO:0000256" key="3">
    <source>
        <dbReference type="ARBA" id="ARBA00022490"/>
    </source>
</evidence>
<feature type="non-terminal residue" evidence="9">
    <location>
        <position position="255"/>
    </location>
</feature>
<dbReference type="Gene3D" id="3.40.50.410">
    <property type="entry name" value="von Willebrand factor, type A domain"/>
    <property type="match status" value="1"/>
</dbReference>
<dbReference type="GO" id="GO:0046872">
    <property type="term" value="F:metal ion binding"/>
    <property type="evidence" value="ECO:0007669"/>
    <property type="project" value="UniProtKB-KW"/>
</dbReference>
<dbReference type="EMBL" id="LAZR01001483">
    <property type="protein sequence ID" value="KKN43856.1"/>
    <property type="molecule type" value="Genomic_DNA"/>
</dbReference>
<dbReference type="AlphaFoldDB" id="A0A0F9T4B7"/>
<keyword evidence="5" id="KW-0694">RNA-binding</keyword>
<name>A0A0F9T4B7_9ZZZZ</name>
<dbReference type="PROSITE" id="PS50988">
    <property type="entry name" value="TROVE"/>
    <property type="match status" value="1"/>
</dbReference>
<evidence type="ECO:0000256" key="5">
    <source>
        <dbReference type="ARBA" id="ARBA00022884"/>
    </source>
</evidence>
<evidence type="ECO:0000256" key="1">
    <source>
        <dbReference type="ARBA" id="ARBA00004496"/>
    </source>
</evidence>
<dbReference type="InterPro" id="IPR008858">
    <property type="entry name" value="TROVE_dom"/>
</dbReference>
<comment type="similarity">
    <text evidence="2">Belongs to the Ro 60 kDa family.</text>
</comment>
<keyword evidence="3" id="KW-0963">Cytoplasm</keyword>
<protein>
    <recommendedName>
        <fullName evidence="8">TROVE domain-containing protein</fullName>
    </recommendedName>
</protein>
<dbReference type="SUPFAM" id="SSF140864">
    <property type="entry name" value="TROVE domain-like"/>
    <property type="match status" value="1"/>
</dbReference>
<sequence length="255" mass="28712">MQNYQKHFSTKKTPQSRPIPAAKTSQVKMRSGGYGWKVGDWGRLDRFLILGTEGGTYYVRESKLTIEASEAVVRCIHKDGPRVVKTVVEISQAGRAPKNDPALFVLAMCAKLGDAETKTAAYRVLPKVARIGTHLFHFAEYAKAFGGLGGNGFKRAIGRWYNDKPADRLCYQAVKYQQRDGWSHRDLLRLAHVQPASEDHNVLFHWMVNGWEIEDDSDHVRADMVKPDDPLRLMIGFELAKQADKASDVAKLIQD</sequence>
<dbReference type="Pfam" id="PF05731">
    <property type="entry name" value="TROVE"/>
    <property type="match status" value="1"/>
</dbReference>
<gene>
    <name evidence="9" type="ORF">LCGC14_0698700</name>
</gene>
<dbReference type="GO" id="GO:0005737">
    <property type="term" value="C:cytoplasm"/>
    <property type="evidence" value="ECO:0007669"/>
    <property type="project" value="UniProtKB-SubCell"/>
</dbReference>
<proteinExistence type="inferred from homology"/>
<feature type="compositionally biased region" description="Polar residues" evidence="7">
    <location>
        <begin position="1"/>
        <end position="16"/>
    </location>
</feature>
<dbReference type="InterPro" id="IPR036465">
    <property type="entry name" value="vWFA_dom_sf"/>
</dbReference>
<evidence type="ECO:0000256" key="4">
    <source>
        <dbReference type="ARBA" id="ARBA00022723"/>
    </source>
</evidence>
<feature type="region of interest" description="Disordered" evidence="7">
    <location>
        <begin position="1"/>
        <end position="25"/>
    </location>
</feature>
<reference evidence="9" key="1">
    <citation type="journal article" date="2015" name="Nature">
        <title>Complex archaea that bridge the gap between prokaryotes and eukaryotes.</title>
        <authorList>
            <person name="Spang A."/>
            <person name="Saw J.H."/>
            <person name="Jorgensen S.L."/>
            <person name="Zaremba-Niedzwiedzka K."/>
            <person name="Martijn J."/>
            <person name="Lind A.E."/>
            <person name="van Eijk R."/>
            <person name="Schleper C."/>
            <person name="Guy L."/>
            <person name="Ettema T.J."/>
        </authorList>
    </citation>
    <scope>NUCLEOTIDE SEQUENCE</scope>
</reference>
<dbReference type="PANTHER" id="PTHR14202:SF0">
    <property type="entry name" value="RNA-BINDING PROTEIN RO60"/>
    <property type="match status" value="1"/>
</dbReference>
<keyword evidence="4" id="KW-0479">Metal-binding</keyword>